<dbReference type="InParanoid" id="A0A024FWU3"/>
<organism evidence="2 3">
    <name type="scientific">Albugo candida</name>
    <dbReference type="NCBI Taxonomy" id="65357"/>
    <lineage>
        <taxon>Eukaryota</taxon>
        <taxon>Sar</taxon>
        <taxon>Stramenopiles</taxon>
        <taxon>Oomycota</taxon>
        <taxon>Peronosporomycetes</taxon>
        <taxon>Albuginales</taxon>
        <taxon>Albuginaceae</taxon>
        <taxon>Albugo</taxon>
    </lineage>
</organism>
<accession>A0A024FWU3</accession>
<protein>
    <recommendedName>
        <fullName evidence="1">DUF4833 domain-containing protein</fullName>
    </recommendedName>
</protein>
<reference evidence="2 3" key="1">
    <citation type="submission" date="2012-05" db="EMBL/GenBank/DDBJ databases">
        <title>Recombination and specialization in a pathogen metapopulation.</title>
        <authorList>
            <person name="Gardiner A."/>
            <person name="Kemen E."/>
            <person name="Schultz-Larsen T."/>
            <person name="MacLean D."/>
            <person name="Van Oosterhout C."/>
            <person name="Jones J.D.G."/>
        </authorList>
    </citation>
    <scope>NUCLEOTIDE SEQUENCE [LARGE SCALE GENOMIC DNA]</scope>
    <source>
        <strain evidence="2 3">Ac Nc2</strain>
    </source>
</reference>
<evidence type="ECO:0000313" key="2">
    <source>
        <dbReference type="EMBL" id="CCI11392.1"/>
    </source>
</evidence>
<gene>
    <name evidence="2" type="ORF">BN9_128490</name>
</gene>
<dbReference type="EMBL" id="CAIX01000994">
    <property type="protein sequence ID" value="CCI11392.1"/>
    <property type="molecule type" value="Genomic_DNA"/>
</dbReference>
<dbReference type="Pfam" id="PF16117">
    <property type="entry name" value="DUF4833"/>
    <property type="match status" value="1"/>
</dbReference>
<name>A0A024FWU3_9STRA</name>
<evidence type="ECO:0000313" key="3">
    <source>
        <dbReference type="Proteomes" id="UP000053237"/>
    </source>
</evidence>
<dbReference type="AlphaFoldDB" id="A0A024FWU3"/>
<proteinExistence type="predicted"/>
<evidence type="ECO:0000259" key="1">
    <source>
        <dbReference type="Pfam" id="PF16117"/>
    </source>
</evidence>
<dbReference type="InterPro" id="IPR032269">
    <property type="entry name" value="DUF4833"/>
</dbReference>
<feature type="domain" description="DUF4833" evidence="1">
    <location>
        <begin position="26"/>
        <end position="164"/>
    </location>
</feature>
<dbReference type="Proteomes" id="UP000053237">
    <property type="component" value="Unassembled WGS sequence"/>
</dbReference>
<keyword evidence="3" id="KW-1185">Reference proteome</keyword>
<dbReference type="OrthoDB" id="77762at2759"/>
<sequence length="167" mass="18939">MATDFSKPENNPFPYIRDKHEKYAAFVIHRNKNANVVVYSLRIKEDGVIVEEDALDVYWVMFEKSGHPKEKLNMIEKNTGYGASCAKKEGRDGEYEIIVTSIKDKRITLSLEDGKAVARGTFNDIENCILERVFVSSKSVMGLPKVQYVEFFGTCPDGSPFTERKTA</sequence>
<comment type="caution">
    <text evidence="2">The sequence shown here is derived from an EMBL/GenBank/DDBJ whole genome shotgun (WGS) entry which is preliminary data.</text>
</comment>